<dbReference type="AlphaFoldDB" id="A0A0L7QYI5"/>
<keyword evidence="3" id="KW-1185">Reference proteome</keyword>
<evidence type="ECO:0000313" key="3">
    <source>
        <dbReference type="Proteomes" id="UP000053825"/>
    </source>
</evidence>
<organism evidence="2 3">
    <name type="scientific">Habropoda laboriosa</name>
    <dbReference type="NCBI Taxonomy" id="597456"/>
    <lineage>
        <taxon>Eukaryota</taxon>
        <taxon>Metazoa</taxon>
        <taxon>Ecdysozoa</taxon>
        <taxon>Arthropoda</taxon>
        <taxon>Hexapoda</taxon>
        <taxon>Insecta</taxon>
        <taxon>Pterygota</taxon>
        <taxon>Neoptera</taxon>
        <taxon>Endopterygota</taxon>
        <taxon>Hymenoptera</taxon>
        <taxon>Apocrita</taxon>
        <taxon>Aculeata</taxon>
        <taxon>Apoidea</taxon>
        <taxon>Anthophila</taxon>
        <taxon>Apidae</taxon>
        <taxon>Habropoda</taxon>
    </lineage>
</organism>
<sequence>MEIFSGKKVFGNSPMKVDKKKGGWNGMRTQHERVKRDRSSVVWRLISTTF</sequence>
<evidence type="ECO:0000256" key="1">
    <source>
        <dbReference type="SAM" id="MobiDB-lite"/>
    </source>
</evidence>
<gene>
    <name evidence="2" type="ORF">WH47_00743</name>
</gene>
<evidence type="ECO:0000313" key="2">
    <source>
        <dbReference type="EMBL" id="KOC63675.1"/>
    </source>
</evidence>
<dbReference type="EMBL" id="KQ414688">
    <property type="protein sequence ID" value="KOC63675.1"/>
    <property type="molecule type" value="Genomic_DNA"/>
</dbReference>
<proteinExistence type="predicted"/>
<dbReference type="Proteomes" id="UP000053825">
    <property type="component" value="Unassembled WGS sequence"/>
</dbReference>
<reference evidence="2 3" key="1">
    <citation type="submission" date="2015-07" db="EMBL/GenBank/DDBJ databases">
        <title>The genome of Habropoda laboriosa.</title>
        <authorList>
            <person name="Pan H."/>
            <person name="Kapheim K."/>
        </authorList>
    </citation>
    <scope>NUCLEOTIDE SEQUENCE [LARGE SCALE GENOMIC DNA]</scope>
    <source>
        <strain evidence="2">0110345459</strain>
    </source>
</reference>
<protein>
    <submittedName>
        <fullName evidence="2">Uncharacterized protein</fullName>
    </submittedName>
</protein>
<name>A0A0L7QYI5_9HYME</name>
<feature type="region of interest" description="Disordered" evidence="1">
    <location>
        <begin position="12"/>
        <end position="35"/>
    </location>
</feature>
<accession>A0A0L7QYI5</accession>